<evidence type="ECO:0000256" key="8">
    <source>
        <dbReference type="HAMAP-Rule" id="MF_02204"/>
    </source>
</evidence>
<keyword evidence="2 8" id="KW-0732">Signal</keyword>
<gene>
    <name evidence="8 12" type="primary">pal</name>
    <name evidence="12" type="ORF">COA96_05805</name>
</gene>
<dbReference type="PROSITE" id="PS51123">
    <property type="entry name" value="OMPA_2"/>
    <property type="match status" value="1"/>
</dbReference>
<dbReference type="GO" id="GO:0051301">
    <property type="term" value="P:cell division"/>
    <property type="evidence" value="ECO:0007669"/>
    <property type="project" value="UniProtKB-UniRule"/>
</dbReference>
<feature type="signal peptide" evidence="10">
    <location>
        <begin position="1"/>
        <end position="21"/>
    </location>
</feature>
<comment type="caution">
    <text evidence="12">The sequence shown here is derived from an EMBL/GenBank/DDBJ whole genome shotgun (WGS) entry which is preliminary data.</text>
</comment>
<evidence type="ECO:0000313" key="12">
    <source>
        <dbReference type="EMBL" id="PCJ26256.1"/>
    </source>
</evidence>
<dbReference type="PROSITE" id="PS51257">
    <property type="entry name" value="PROKAR_LIPOPROTEIN"/>
    <property type="match status" value="1"/>
</dbReference>
<dbReference type="NCBIfam" id="TIGR02802">
    <property type="entry name" value="Pal_lipo"/>
    <property type="match status" value="1"/>
</dbReference>
<evidence type="ECO:0000259" key="11">
    <source>
        <dbReference type="PROSITE" id="PS51123"/>
    </source>
</evidence>
<evidence type="ECO:0000256" key="9">
    <source>
        <dbReference type="SAM" id="MobiDB-lite"/>
    </source>
</evidence>
<dbReference type="PRINTS" id="PR01021">
    <property type="entry name" value="OMPADOMAIN"/>
</dbReference>
<accession>A0A2A5B5D5</accession>
<proteinExistence type="inferred from homology"/>
<dbReference type="InterPro" id="IPR006664">
    <property type="entry name" value="OMP_bac"/>
</dbReference>
<keyword evidence="1 8" id="KW-0132">Cell division</keyword>
<evidence type="ECO:0000313" key="13">
    <source>
        <dbReference type="Proteomes" id="UP000218327"/>
    </source>
</evidence>
<reference evidence="13" key="1">
    <citation type="submission" date="2017-08" db="EMBL/GenBank/DDBJ databases">
        <title>A dynamic microbial community with high functional redundancy inhabits the cold, oxic subseafloor aquifer.</title>
        <authorList>
            <person name="Tully B.J."/>
            <person name="Wheat C.G."/>
            <person name="Glazer B.T."/>
            <person name="Huber J.A."/>
        </authorList>
    </citation>
    <scope>NUCLEOTIDE SEQUENCE [LARGE SCALE GENOMIC DNA]</scope>
</reference>
<keyword evidence="7 8" id="KW-0131">Cell cycle</keyword>
<comment type="function">
    <text evidence="8">Part of the Tol-Pal system, which plays a role in outer membrane invagination during cell division and is important for maintaining outer membrane integrity.</text>
</comment>
<dbReference type="InterPro" id="IPR014169">
    <property type="entry name" value="Pal_lipo_C"/>
</dbReference>
<keyword evidence="5 8" id="KW-0998">Cell outer membrane</keyword>
<organism evidence="12 13">
    <name type="scientific">SAR86 cluster bacterium</name>
    <dbReference type="NCBI Taxonomy" id="2030880"/>
    <lineage>
        <taxon>Bacteria</taxon>
        <taxon>Pseudomonadati</taxon>
        <taxon>Pseudomonadota</taxon>
        <taxon>Gammaproteobacteria</taxon>
        <taxon>SAR86 cluster</taxon>
    </lineage>
</organism>
<dbReference type="InterPro" id="IPR006665">
    <property type="entry name" value="OmpA-like"/>
</dbReference>
<evidence type="ECO:0000256" key="5">
    <source>
        <dbReference type="ARBA" id="ARBA00023237"/>
    </source>
</evidence>
<evidence type="ECO:0000256" key="2">
    <source>
        <dbReference type="ARBA" id="ARBA00022729"/>
    </source>
</evidence>
<dbReference type="Pfam" id="PF00691">
    <property type="entry name" value="OmpA"/>
    <property type="match status" value="1"/>
</dbReference>
<dbReference type="AlphaFoldDB" id="A0A2A5B5D5"/>
<dbReference type="InterPro" id="IPR050330">
    <property type="entry name" value="Bact_OuterMem_StrucFunc"/>
</dbReference>
<comment type="subunit">
    <text evidence="8">The Tol-Pal system is composed of five core proteins: the inner membrane proteins TolA, TolQ and TolR, the periplasmic protein TolB and the outer membrane protein Pal. They form a network linking the inner and outer membranes and the peptidoglycan layer.</text>
</comment>
<evidence type="ECO:0000256" key="6">
    <source>
        <dbReference type="ARBA" id="ARBA00023288"/>
    </source>
</evidence>
<feature type="domain" description="OmpA-like" evidence="11">
    <location>
        <begin position="67"/>
        <end position="181"/>
    </location>
</feature>
<keyword evidence="4 8" id="KW-0564">Palmitate</keyword>
<dbReference type="EMBL" id="NVVJ01000012">
    <property type="protein sequence ID" value="PCJ26256.1"/>
    <property type="molecule type" value="Genomic_DNA"/>
</dbReference>
<feature type="chain" id="PRO_5013082534" description="Peptidoglycan-associated lipoprotein" evidence="10">
    <location>
        <begin position="22"/>
        <end position="181"/>
    </location>
</feature>
<feature type="region of interest" description="Disordered" evidence="9">
    <location>
        <begin position="26"/>
        <end position="45"/>
    </location>
</feature>
<keyword evidence="6 8" id="KW-0449">Lipoprotein</keyword>
<dbReference type="InterPro" id="IPR036737">
    <property type="entry name" value="OmpA-like_sf"/>
</dbReference>
<keyword evidence="3 8" id="KW-0472">Membrane</keyword>
<dbReference type="Gene3D" id="3.30.1330.60">
    <property type="entry name" value="OmpA-like domain"/>
    <property type="match status" value="1"/>
</dbReference>
<dbReference type="Proteomes" id="UP000218327">
    <property type="component" value="Unassembled WGS sequence"/>
</dbReference>
<dbReference type="InterPro" id="IPR039001">
    <property type="entry name" value="Pal"/>
</dbReference>
<dbReference type="GO" id="GO:0009279">
    <property type="term" value="C:cell outer membrane"/>
    <property type="evidence" value="ECO:0007669"/>
    <property type="project" value="UniProtKB-SubCell"/>
</dbReference>
<dbReference type="SUPFAM" id="SSF103088">
    <property type="entry name" value="OmpA-like"/>
    <property type="match status" value="1"/>
</dbReference>
<name>A0A2A5B5D5_9GAMM</name>
<evidence type="ECO:0000256" key="1">
    <source>
        <dbReference type="ARBA" id="ARBA00022618"/>
    </source>
</evidence>
<evidence type="ECO:0000256" key="3">
    <source>
        <dbReference type="ARBA" id="ARBA00023136"/>
    </source>
</evidence>
<dbReference type="PANTHER" id="PTHR30329:SF21">
    <property type="entry name" value="LIPOPROTEIN YIAD-RELATED"/>
    <property type="match status" value="1"/>
</dbReference>
<evidence type="ECO:0000256" key="7">
    <source>
        <dbReference type="ARBA" id="ARBA00023306"/>
    </source>
</evidence>
<dbReference type="CDD" id="cd07185">
    <property type="entry name" value="OmpA_C-like"/>
    <property type="match status" value="1"/>
</dbReference>
<evidence type="ECO:0000256" key="4">
    <source>
        <dbReference type="ARBA" id="ARBA00023139"/>
    </source>
</evidence>
<protein>
    <recommendedName>
        <fullName evidence="8">Peptidoglycan-associated lipoprotein</fullName>
        <shortName evidence="8">PAL</shortName>
    </recommendedName>
</protein>
<sequence>MKLSQSPKLALLILTLLSVVACSSTGNETDADSASAAESESGIDATTRRTQELAAEAAARAAAAEERMTRAALGTTVFYFDFDVSEFRAADREVLTVHAKDLAANPSKRIRLEGHADERGTREYNLALGERRATALVNYLIVNGAARRQIETVSYGEERPATRGQNDRAYQANRRVEIVSP</sequence>
<dbReference type="PANTHER" id="PTHR30329">
    <property type="entry name" value="STATOR ELEMENT OF FLAGELLAR MOTOR COMPLEX"/>
    <property type="match status" value="1"/>
</dbReference>
<evidence type="ECO:0000256" key="10">
    <source>
        <dbReference type="SAM" id="SignalP"/>
    </source>
</evidence>
<comment type="similarity">
    <text evidence="8">Belongs to the Pal lipoprotein family.</text>
</comment>
<dbReference type="HAMAP" id="MF_02204">
    <property type="entry name" value="Pal"/>
    <property type="match status" value="1"/>
</dbReference>
<comment type="subcellular location">
    <subcellularLocation>
        <location evidence="8">Cell outer membrane</location>
        <topology evidence="8">Lipid-anchor</topology>
    </subcellularLocation>
</comment>